<proteinExistence type="predicted"/>
<evidence type="ECO:0000259" key="6">
    <source>
        <dbReference type="Pfam" id="PF20148"/>
    </source>
</evidence>
<feature type="region of interest" description="Disordered" evidence="3">
    <location>
        <begin position="1411"/>
        <end position="1435"/>
    </location>
</feature>
<dbReference type="Pfam" id="PF03527">
    <property type="entry name" value="RHS"/>
    <property type="match status" value="1"/>
</dbReference>
<keyword evidence="4" id="KW-1133">Transmembrane helix</keyword>
<dbReference type="Pfam" id="PF20148">
    <property type="entry name" value="DUF6531"/>
    <property type="match status" value="1"/>
</dbReference>
<feature type="transmembrane region" description="Helical" evidence="4">
    <location>
        <begin position="250"/>
        <end position="280"/>
    </location>
</feature>
<feature type="compositionally biased region" description="Polar residues" evidence="3">
    <location>
        <begin position="174"/>
        <end position="185"/>
    </location>
</feature>
<evidence type="ECO:0000256" key="2">
    <source>
        <dbReference type="SAM" id="Coils"/>
    </source>
</evidence>
<feature type="domain" description="Putative T7SS secretion signal" evidence="7">
    <location>
        <begin position="21"/>
        <end position="221"/>
    </location>
</feature>
<reference evidence="9" key="1">
    <citation type="journal article" date="2006" name="Antimicrob. Agents Chemother.">
        <title>Biosynthetic gene cluster for the polyenoyltetramic acid alpha-lipomycin.</title>
        <authorList>
            <person name="Bihlmaier C."/>
            <person name="Welle E."/>
            <person name="Hofmann C."/>
            <person name="Welzel K."/>
            <person name="Vente A."/>
            <person name="Breitling E."/>
            <person name="Muller M."/>
            <person name="Glaser S."/>
            <person name="Bechthold A."/>
        </authorList>
    </citation>
    <scope>NUCLEOTIDE SEQUENCE</scope>
    <source>
        <strain evidence="9">Tu117</strain>
    </source>
</reference>
<dbReference type="EMBL" id="DQ176871">
    <property type="protein sequence ID" value="ABB05107.1"/>
    <property type="molecule type" value="Genomic_DNA"/>
</dbReference>
<evidence type="ECO:0000313" key="9">
    <source>
        <dbReference type="EMBL" id="ABB05107.1"/>
    </source>
</evidence>
<dbReference type="InterPro" id="IPR031325">
    <property type="entry name" value="RHS_repeat"/>
</dbReference>
<organism evidence="9">
    <name type="scientific">Kitasatospora aureofaciens</name>
    <name type="common">Streptomyces aureofaciens</name>
    <dbReference type="NCBI Taxonomy" id="1894"/>
    <lineage>
        <taxon>Bacteria</taxon>
        <taxon>Bacillati</taxon>
        <taxon>Actinomycetota</taxon>
        <taxon>Actinomycetes</taxon>
        <taxon>Kitasatosporales</taxon>
        <taxon>Streptomycetaceae</taxon>
        <taxon>Kitasatospora</taxon>
    </lineage>
</organism>
<feature type="region of interest" description="Disordered" evidence="3">
    <location>
        <begin position="1"/>
        <end position="23"/>
    </location>
</feature>
<accession>Q30CR7</accession>
<keyword evidence="1" id="KW-0677">Repeat</keyword>
<feature type="domain" description="Teneurin-like YD-shell" evidence="8">
    <location>
        <begin position="889"/>
        <end position="1027"/>
    </location>
</feature>
<feature type="domain" description="RHS protein conserved region" evidence="5">
    <location>
        <begin position="1300"/>
        <end position="1329"/>
    </location>
</feature>
<feature type="coiled-coil region" evidence="2">
    <location>
        <begin position="99"/>
        <end position="126"/>
    </location>
</feature>
<evidence type="ECO:0000259" key="7">
    <source>
        <dbReference type="Pfam" id="PF21725"/>
    </source>
</evidence>
<dbReference type="InterPro" id="IPR050708">
    <property type="entry name" value="T6SS_VgrG/RHS"/>
</dbReference>
<dbReference type="InterPro" id="IPR045351">
    <property type="entry name" value="DUF6531"/>
</dbReference>
<dbReference type="InterPro" id="IPR001826">
    <property type="entry name" value="RHS"/>
</dbReference>
<protein>
    <submittedName>
        <fullName evidence="9">LipX3</fullName>
    </submittedName>
</protein>
<feature type="domain" description="Teneurin-like YD-shell" evidence="8">
    <location>
        <begin position="1111"/>
        <end position="1226"/>
    </location>
</feature>
<feature type="region of interest" description="Disordered" evidence="3">
    <location>
        <begin position="139"/>
        <end position="186"/>
    </location>
</feature>
<dbReference type="Gene3D" id="2.180.10.10">
    <property type="entry name" value="RHS repeat-associated core"/>
    <property type="match status" value="3"/>
</dbReference>
<evidence type="ECO:0000259" key="5">
    <source>
        <dbReference type="Pfam" id="PF03527"/>
    </source>
</evidence>
<evidence type="ECO:0000256" key="3">
    <source>
        <dbReference type="SAM" id="MobiDB-lite"/>
    </source>
</evidence>
<sequence>MVGHRPSDWHVLDLDKDPTPGDPQRVRTLAKTLHDFADDVSEALRLVKGMAGESTLAEWAGKSAAVFKEEFDGVPKNLRKLEKSYGMCGDALADFWPKLERAQALADRALVKAREARQDLSSAQSKLSSADSWVTRASKEADKYKDDPTGSKSDADKPDEAKVRAATRDVQHAKTAQTNAQSAVDSAQGALDAAKKMAEDARKMRDDAAREAKNKIDEASDAGIQNRSWWEEVGDWVSDNWDSIVAVCKVVVAVVGIIAMVIGGPILAAIVVVAALVVLADTLYKYSKGQASLWDVGFAALDCIPGMKGLTTLGGLAKGMKGMATAMRGGLKTLRSGAKDLLAKAKPYKGRCRGGDPIDMVSGEMLMEQVDLELGGLLPLVVRRTHVSTYRWGRCFGPSWASTLDQRLEIDDQGVVFASEDGMLLAYPIPAPGTATLPLEGPRRPLTWNGDSEGTITVHDDETGRTHHFAPGVRREGDDAPAYTLPLTAMSDRNGHRIDFLYDEAGVVAEMRHSGGYRVAVATEDGRVTSLSVLSSPEDGYGVEADSPWAVVRRYGYDAEGNLRAVSDGQGRDFRLTYDAESRITSWTDRNGGWYRYTYDERHRVTAGRGADGFLDCSLTYDDAARVNTYRNSLGRTTTYRFDERLQLVQVTDPLGASTHREWDENGRLVAWTDPLGRTTRQVFDAAGHLIEVVRPDLSSVRAEYDEAGRTRRLTDPDGSFWSYTYDDRGNRLTVTDPSGATTRHRYDALGRPLSVTDALGHTRHIETDPAGLPLALTDPEGRTTRARRDSFGRVTAVTDPTGATDRFGWTVEGLASWRSFPDGATEAWSWDGEGNLASHTARNGAVTTYEFTHFHQPTSRTTPDGRRYTFAYDTELNLTGVHNADGRTWEYAYDDANRLMRETDFNGRTLTYTHDAAGQRTSWTNGAGQTTDVTVDLLGRPRQYRTADEVTTYEYDSAGSLLRAANRDTTVERTYDSMGRTLTETVNGRTTTYTYDALGRRISRRTPSSITSTWTYEATGHPQTLSGTGSRLRFDYDTAHREIRRTLGAEAVLHQSWDGSGRLTGQSVTTPGRAGGDAGGELLQHRTYEYDPDGALREIDELLGESRRFDVDPVGRLTAVRTADREERYGYDRAGNLVTSSPYDGTAEPRPHHVDGTRLHRAGRTTYAYDGQGRLIRKTVRLLSGGRRTSQYGWSAEDRLVRTVAPDGSEWRYTYDPDGRRVGKQRLGTGGDVLEETTFSWDGTRLAEQIETDGTVTTWDYAPGSYRPVAQTVSGGRERPAVNRGGSDPGDTDARFYAIVTDLVGTPTELVSADGRIVWHRRFTAWGQPTGTPTPGPEADCPLRFPGQYADAETGWNYNYFRYYDPETARYVSADPLGLAPDPNDYAYVTNPLLLLDPLGLIRIRGQRGRWERDPNSPGVQAHNRDTEYPGSYRQSTHDAMTAAWTDEGIAQGGTPMRPTGQLDPQGRQIMERIPRSELTWRNSAGEIIPSNQLTYEHLTPVVDHWNQTGYRSDRATRNDFYNDPDNMEPMTRSENSRGGALMDATYRQDVDPTLYSCS</sequence>
<dbReference type="InterPro" id="IPR056823">
    <property type="entry name" value="TEN-like_YD-shell"/>
</dbReference>
<dbReference type="NCBIfam" id="TIGR03696">
    <property type="entry name" value="Rhs_assc_core"/>
    <property type="match status" value="1"/>
</dbReference>
<keyword evidence="4" id="KW-0812">Transmembrane</keyword>
<evidence type="ECO:0000256" key="1">
    <source>
        <dbReference type="ARBA" id="ARBA00022737"/>
    </source>
</evidence>
<keyword evidence="2" id="KW-0175">Coiled coil</keyword>
<evidence type="ECO:0000259" key="8">
    <source>
        <dbReference type="Pfam" id="PF25023"/>
    </source>
</evidence>
<feature type="region of interest" description="Disordered" evidence="3">
    <location>
        <begin position="1136"/>
        <end position="1157"/>
    </location>
</feature>
<dbReference type="Pfam" id="PF21725">
    <property type="entry name" value="T7SS_signal"/>
    <property type="match status" value="1"/>
</dbReference>
<dbReference type="InterPro" id="IPR006530">
    <property type="entry name" value="YD"/>
</dbReference>
<dbReference type="Pfam" id="PF05593">
    <property type="entry name" value="RHS_repeat"/>
    <property type="match status" value="5"/>
</dbReference>
<evidence type="ECO:0000256" key="4">
    <source>
        <dbReference type="SAM" id="Phobius"/>
    </source>
</evidence>
<feature type="region of interest" description="Disordered" evidence="3">
    <location>
        <begin position="1518"/>
        <end position="1542"/>
    </location>
</feature>
<feature type="domain" description="DUF6531" evidence="6">
    <location>
        <begin position="355"/>
        <end position="427"/>
    </location>
</feature>
<feature type="compositionally biased region" description="Basic and acidic residues" evidence="3">
    <location>
        <begin position="1148"/>
        <end position="1157"/>
    </location>
</feature>
<feature type="compositionally biased region" description="Basic and acidic residues" evidence="3">
    <location>
        <begin position="1"/>
        <end position="19"/>
    </location>
</feature>
<feature type="region of interest" description="Disordered" evidence="3">
    <location>
        <begin position="1270"/>
        <end position="1291"/>
    </location>
</feature>
<dbReference type="NCBIfam" id="TIGR01643">
    <property type="entry name" value="YD_repeat_2x"/>
    <property type="match status" value="14"/>
</dbReference>
<keyword evidence="4" id="KW-0472">Membrane</keyword>
<dbReference type="InterPro" id="IPR022385">
    <property type="entry name" value="Rhs_assc_core"/>
</dbReference>
<name>Q30CR7_KITAU</name>
<feature type="compositionally biased region" description="Basic and acidic residues" evidence="3">
    <location>
        <begin position="139"/>
        <end position="172"/>
    </location>
</feature>
<dbReference type="InterPro" id="IPR049082">
    <property type="entry name" value="T7SS_signal"/>
</dbReference>
<dbReference type="Gene3D" id="1.20.120.330">
    <property type="entry name" value="Nucleotidyltransferases domain 2"/>
    <property type="match status" value="1"/>
</dbReference>
<dbReference type="PANTHER" id="PTHR32305">
    <property type="match status" value="1"/>
</dbReference>
<dbReference type="PANTHER" id="PTHR32305:SF15">
    <property type="entry name" value="PROTEIN RHSA-RELATED"/>
    <property type="match status" value="1"/>
</dbReference>
<dbReference type="Pfam" id="PF25023">
    <property type="entry name" value="TEN_YD-shell"/>
    <property type="match status" value="2"/>
</dbReference>
<gene>
    <name evidence="9" type="primary">lipX3</name>
</gene>